<evidence type="ECO:0000313" key="2">
    <source>
        <dbReference type="Proteomes" id="UP001170310"/>
    </source>
</evidence>
<reference evidence="1" key="1">
    <citation type="submission" date="2023-07" db="EMBL/GenBank/DDBJ databases">
        <title>Genome content predicts the carbon catabolic preferences of heterotrophic bacteria.</title>
        <authorList>
            <person name="Gralka M."/>
        </authorList>
    </citation>
    <scope>NUCLEOTIDE SEQUENCE</scope>
    <source>
        <strain evidence="1">E2R20</strain>
    </source>
</reference>
<accession>A0AAW7YUL6</accession>
<sequence length="103" mass="11424">MDSIPFSLYECDGSAYADTRVIAFSSLEDVAVYLRCVALDAPQIACRLPVHVINNCSESERDLIVSLLVANDINPVAYFPPSDLSIESIRALSLRDKFYYPCS</sequence>
<dbReference type="AlphaFoldDB" id="A0AAW7YUL6"/>
<gene>
    <name evidence="1" type="ORF">Q4528_12990</name>
</gene>
<evidence type="ECO:0000313" key="1">
    <source>
        <dbReference type="EMBL" id="MDO6575024.1"/>
    </source>
</evidence>
<protein>
    <submittedName>
        <fullName evidence="1">Uncharacterized protein</fullName>
    </submittedName>
</protein>
<dbReference type="Proteomes" id="UP001170310">
    <property type="component" value="Unassembled WGS sequence"/>
</dbReference>
<dbReference type="EMBL" id="JAUOQO010000108">
    <property type="protein sequence ID" value="MDO6575024.1"/>
    <property type="molecule type" value="Genomic_DNA"/>
</dbReference>
<organism evidence="1 2">
    <name type="scientific">Staphylococcus pasteuri_A</name>
    <dbReference type="NCBI Taxonomy" id="3062664"/>
    <lineage>
        <taxon>Bacteria</taxon>
        <taxon>Bacillati</taxon>
        <taxon>Bacillota</taxon>
        <taxon>Bacilli</taxon>
        <taxon>Bacillales</taxon>
        <taxon>Staphylococcaceae</taxon>
        <taxon>Staphylococcus</taxon>
    </lineage>
</organism>
<keyword evidence="2" id="KW-1185">Reference proteome</keyword>
<comment type="caution">
    <text evidence="1">The sequence shown here is derived from an EMBL/GenBank/DDBJ whole genome shotgun (WGS) entry which is preliminary data.</text>
</comment>
<name>A0AAW7YUL6_9STAP</name>
<feature type="non-terminal residue" evidence="1">
    <location>
        <position position="103"/>
    </location>
</feature>
<proteinExistence type="predicted"/>